<proteinExistence type="predicted"/>
<name>A0ABQ5GA95_9ASTR</name>
<dbReference type="Proteomes" id="UP001151760">
    <property type="component" value="Unassembled WGS sequence"/>
</dbReference>
<organism evidence="1 2">
    <name type="scientific">Tanacetum coccineum</name>
    <dbReference type="NCBI Taxonomy" id="301880"/>
    <lineage>
        <taxon>Eukaryota</taxon>
        <taxon>Viridiplantae</taxon>
        <taxon>Streptophyta</taxon>
        <taxon>Embryophyta</taxon>
        <taxon>Tracheophyta</taxon>
        <taxon>Spermatophyta</taxon>
        <taxon>Magnoliopsida</taxon>
        <taxon>eudicotyledons</taxon>
        <taxon>Gunneridae</taxon>
        <taxon>Pentapetalae</taxon>
        <taxon>asterids</taxon>
        <taxon>campanulids</taxon>
        <taxon>Asterales</taxon>
        <taxon>Asteraceae</taxon>
        <taxon>Asteroideae</taxon>
        <taxon>Anthemideae</taxon>
        <taxon>Anthemidinae</taxon>
        <taxon>Tanacetum</taxon>
    </lineage>
</organism>
<sequence length="277" mass="31212">MNPKVSTLLVAVDGLDVMERGYQGRCLGEVDKFQFTINEEEVTFTLHDLRTVFKLPQATANNHVEFMEAPEIGTMIKFFNILGHAVVIRLAGQFYTKSLPQPWQTLGKVVMRCLTTRITGIDQPPLHIMQMFYCIINNVYVDYASLIWEVKQIDLDNMNEAQILSYTLRKSAQEAEAQANVKLVEQYLLDEDINKIVEGDDADANEFADTVLLKEEASDEAALILKKGKNVMEDKDTPITTPTRSPRITLSLDKEKLQELMDNVSPSSKVPPSPSSI</sequence>
<keyword evidence="2" id="KW-1185">Reference proteome</keyword>
<dbReference type="EMBL" id="BQNB010018237">
    <property type="protein sequence ID" value="GJT72213.1"/>
    <property type="molecule type" value="Genomic_DNA"/>
</dbReference>
<comment type="caution">
    <text evidence="1">The sequence shown here is derived from an EMBL/GenBank/DDBJ whole genome shotgun (WGS) entry which is preliminary data.</text>
</comment>
<accession>A0ABQ5GA95</accession>
<reference evidence="1" key="1">
    <citation type="journal article" date="2022" name="Int. J. Mol. Sci.">
        <title>Draft Genome of Tanacetum Coccineum: Genomic Comparison of Closely Related Tanacetum-Family Plants.</title>
        <authorList>
            <person name="Yamashiro T."/>
            <person name="Shiraishi A."/>
            <person name="Nakayama K."/>
            <person name="Satake H."/>
        </authorList>
    </citation>
    <scope>NUCLEOTIDE SEQUENCE</scope>
</reference>
<protein>
    <submittedName>
        <fullName evidence="1">Uncharacterized protein</fullName>
    </submittedName>
</protein>
<evidence type="ECO:0000313" key="1">
    <source>
        <dbReference type="EMBL" id="GJT72213.1"/>
    </source>
</evidence>
<reference evidence="1" key="2">
    <citation type="submission" date="2022-01" db="EMBL/GenBank/DDBJ databases">
        <authorList>
            <person name="Yamashiro T."/>
            <person name="Shiraishi A."/>
            <person name="Satake H."/>
            <person name="Nakayama K."/>
        </authorList>
    </citation>
    <scope>NUCLEOTIDE SEQUENCE</scope>
</reference>
<evidence type="ECO:0000313" key="2">
    <source>
        <dbReference type="Proteomes" id="UP001151760"/>
    </source>
</evidence>
<gene>
    <name evidence="1" type="ORF">Tco_1031499</name>
</gene>